<evidence type="ECO:0000256" key="2">
    <source>
        <dbReference type="ARBA" id="ARBA00022448"/>
    </source>
</evidence>
<keyword evidence="4" id="KW-0571">Peptide transport</keyword>
<dbReference type="InterPro" id="IPR004648">
    <property type="entry name" value="Oligpept_transpt"/>
</dbReference>
<evidence type="ECO:0000256" key="5">
    <source>
        <dbReference type="ARBA" id="ARBA00022927"/>
    </source>
</evidence>
<dbReference type="GO" id="GO:0016020">
    <property type="term" value="C:membrane"/>
    <property type="evidence" value="ECO:0007669"/>
    <property type="project" value="UniProtKB-SubCell"/>
</dbReference>
<evidence type="ECO:0008006" key="12">
    <source>
        <dbReference type="Google" id="ProtNLM"/>
    </source>
</evidence>
<keyword evidence="11" id="KW-1185">Reference proteome</keyword>
<dbReference type="OrthoDB" id="9986677at2759"/>
<proteinExistence type="predicted"/>
<dbReference type="EMBL" id="CAJNOQ010023262">
    <property type="protein sequence ID" value="CAF1512678.1"/>
    <property type="molecule type" value="Genomic_DNA"/>
</dbReference>
<dbReference type="PANTHER" id="PTHR22601">
    <property type="entry name" value="ISP4 LIKE PROTEIN"/>
    <property type="match status" value="1"/>
</dbReference>
<feature type="transmembrane region" description="Helical" evidence="8">
    <location>
        <begin position="62"/>
        <end position="86"/>
    </location>
</feature>
<dbReference type="Pfam" id="PF03169">
    <property type="entry name" value="OPT"/>
    <property type="match status" value="1"/>
</dbReference>
<reference evidence="9" key="1">
    <citation type="submission" date="2021-02" db="EMBL/GenBank/DDBJ databases">
        <authorList>
            <person name="Nowell W R."/>
        </authorList>
    </citation>
    <scope>NUCLEOTIDE SEQUENCE</scope>
</reference>
<sequence length="125" mass="14481">WLLLKRFHQVRWLRYVHFPVMLASLSQIPPIHTATYPTWIFIGFIFNYVIRKRARDWWIKYSYIFSAAMSAGVGAALIIIAFIPVFPVDWWGNAQNELDGDGCRYSTADFSGTLDDGTFLQNSNK</sequence>
<evidence type="ECO:0000256" key="4">
    <source>
        <dbReference type="ARBA" id="ARBA00022856"/>
    </source>
</evidence>
<evidence type="ECO:0000256" key="6">
    <source>
        <dbReference type="ARBA" id="ARBA00022989"/>
    </source>
</evidence>
<dbReference type="EMBL" id="CAJOBC010088799">
    <property type="protein sequence ID" value="CAF4373089.1"/>
    <property type="molecule type" value="Genomic_DNA"/>
</dbReference>
<comment type="caution">
    <text evidence="9">The sequence shown here is derived from an EMBL/GenBank/DDBJ whole genome shotgun (WGS) entry which is preliminary data.</text>
</comment>
<evidence type="ECO:0000313" key="9">
    <source>
        <dbReference type="EMBL" id="CAF1512678.1"/>
    </source>
</evidence>
<comment type="subcellular location">
    <subcellularLocation>
        <location evidence="1">Membrane</location>
        <topology evidence="1">Multi-pass membrane protein</topology>
    </subcellularLocation>
</comment>
<dbReference type="AlphaFoldDB" id="A0A815TZ32"/>
<evidence type="ECO:0000256" key="1">
    <source>
        <dbReference type="ARBA" id="ARBA00004141"/>
    </source>
</evidence>
<keyword evidence="3 8" id="KW-0812">Transmembrane</keyword>
<protein>
    <recommendedName>
        <fullName evidence="12">Oligopeptide transporter</fullName>
    </recommendedName>
</protein>
<accession>A0A815TZ32</accession>
<evidence type="ECO:0000256" key="3">
    <source>
        <dbReference type="ARBA" id="ARBA00022692"/>
    </source>
</evidence>
<evidence type="ECO:0000256" key="7">
    <source>
        <dbReference type="ARBA" id="ARBA00023136"/>
    </source>
</evidence>
<feature type="non-terminal residue" evidence="9">
    <location>
        <position position="1"/>
    </location>
</feature>
<keyword evidence="5" id="KW-0653">Protein transport</keyword>
<dbReference type="InterPro" id="IPR004813">
    <property type="entry name" value="OPT"/>
</dbReference>
<keyword evidence="6 8" id="KW-1133">Transmembrane helix</keyword>
<dbReference type="GO" id="GO:0035673">
    <property type="term" value="F:oligopeptide transmembrane transporter activity"/>
    <property type="evidence" value="ECO:0007669"/>
    <property type="project" value="InterPro"/>
</dbReference>
<dbReference type="Proteomes" id="UP000663829">
    <property type="component" value="Unassembled WGS sequence"/>
</dbReference>
<dbReference type="GO" id="GO:0015031">
    <property type="term" value="P:protein transport"/>
    <property type="evidence" value="ECO:0007669"/>
    <property type="project" value="UniProtKB-KW"/>
</dbReference>
<keyword evidence="7 8" id="KW-0472">Membrane</keyword>
<evidence type="ECO:0000313" key="11">
    <source>
        <dbReference type="Proteomes" id="UP000663829"/>
    </source>
</evidence>
<name>A0A815TZ32_9BILA</name>
<evidence type="ECO:0000313" key="10">
    <source>
        <dbReference type="EMBL" id="CAF4373089.1"/>
    </source>
</evidence>
<keyword evidence="2" id="KW-0813">Transport</keyword>
<dbReference type="Proteomes" id="UP000681722">
    <property type="component" value="Unassembled WGS sequence"/>
</dbReference>
<feature type="transmembrane region" description="Helical" evidence="8">
    <location>
        <begin position="34"/>
        <end position="50"/>
    </location>
</feature>
<gene>
    <name evidence="9" type="ORF">GPM918_LOCUS37184</name>
    <name evidence="10" type="ORF">SRO942_LOCUS37943</name>
</gene>
<organism evidence="9 11">
    <name type="scientific">Didymodactylos carnosus</name>
    <dbReference type="NCBI Taxonomy" id="1234261"/>
    <lineage>
        <taxon>Eukaryota</taxon>
        <taxon>Metazoa</taxon>
        <taxon>Spiralia</taxon>
        <taxon>Gnathifera</taxon>
        <taxon>Rotifera</taxon>
        <taxon>Eurotatoria</taxon>
        <taxon>Bdelloidea</taxon>
        <taxon>Philodinida</taxon>
        <taxon>Philodinidae</taxon>
        <taxon>Didymodactylos</taxon>
    </lineage>
</organism>
<evidence type="ECO:0000256" key="8">
    <source>
        <dbReference type="SAM" id="Phobius"/>
    </source>
</evidence>